<dbReference type="InterPro" id="IPR036638">
    <property type="entry name" value="HLH_DNA-bd_sf"/>
</dbReference>
<dbReference type="PANTHER" id="PTHR13935:SF63">
    <property type="entry name" value="BHLH DOMAIN-CONTAINING PROTEIN"/>
    <property type="match status" value="1"/>
</dbReference>
<evidence type="ECO:0000256" key="2">
    <source>
        <dbReference type="ARBA" id="ARBA00023015"/>
    </source>
</evidence>
<dbReference type="AlphaFoldDB" id="A0AAN8UW25"/>
<dbReference type="PROSITE" id="PS50888">
    <property type="entry name" value="BHLH"/>
    <property type="match status" value="1"/>
</dbReference>
<evidence type="ECO:0000256" key="4">
    <source>
        <dbReference type="ARBA" id="ARBA00023242"/>
    </source>
</evidence>
<dbReference type="SMART" id="SM00353">
    <property type="entry name" value="HLH"/>
    <property type="match status" value="1"/>
</dbReference>
<feature type="coiled-coil region" evidence="5">
    <location>
        <begin position="51"/>
        <end position="78"/>
    </location>
</feature>
<dbReference type="GO" id="GO:0046983">
    <property type="term" value="F:protein dimerization activity"/>
    <property type="evidence" value="ECO:0007669"/>
    <property type="project" value="InterPro"/>
</dbReference>
<dbReference type="Proteomes" id="UP001370490">
    <property type="component" value="Unassembled WGS sequence"/>
</dbReference>
<evidence type="ECO:0000256" key="3">
    <source>
        <dbReference type="ARBA" id="ARBA00023163"/>
    </source>
</evidence>
<protein>
    <submittedName>
        <fullName evidence="8">Myc-type, basic helix-loop-helix (BHLH) domain</fullName>
    </submittedName>
</protein>
<dbReference type="Gene3D" id="4.10.280.10">
    <property type="entry name" value="Helix-loop-helix DNA-binding domain"/>
    <property type="match status" value="1"/>
</dbReference>
<dbReference type="InterPro" id="IPR011598">
    <property type="entry name" value="bHLH_dom"/>
</dbReference>
<keyword evidence="3" id="KW-0804">Transcription</keyword>
<keyword evidence="2" id="KW-0805">Transcription regulation</keyword>
<feature type="domain" description="BHLH" evidence="7">
    <location>
        <begin position="9"/>
        <end position="61"/>
    </location>
</feature>
<gene>
    <name evidence="8" type="ORF">RJ641_017493</name>
</gene>
<sequence>MEGSSRHSSTRPERKIIEKNRRCQMKTLYAMLGSLLPNHNSKETMSVPDKITEATNYIKSLQKSLEEKKEKRNRLMGGTKRLKSCPCNSPMPSSSNLPRIEIKGNGPALEVALITGLDNQFIFYEIIRMLHQENADVVSANFSVVGNVIFHVVHAEMGNSNSPLTSEAARISDRLNQFVNGTSTCTRTSTRNFGIEQELWDSDVFPEVWEV</sequence>
<dbReference type="GO" id="GO:0090575">
    <property type="term" value="C:RNA polymerase II transcription regulator complex"/>
    <property type="evidence" value="ECO:0007669"/>
    <property type="project" value="TreeGrafter"/>
</dbReference>
<dbReference type="GO" id="GO:0000977">
    <property type="term" value="F:RNA polymerase II transcription regulatory region sequence-specific DNA binding"/>
    <property type="evidence" value="ECO:0007669"/>
    <property type="project" value="TreeGrafter"/>
</dbReference>
<dbReference type="InterPro" id="IPR015660">
    <property type="entry name" value="MASH1/Ascl1a-like"/>
</dbReference>
<feature type="region of interest" description="Disordered" evidence="6">
    <location>
        <begin position="79"/>
        <end position="99"/>
    </location>
</feature>
<feature type="compositionally biased region" description="Low complexity" evidence="6">
    <location>
        <begin position="84"/>
        <end position="98"/>
    </location>
</feature>
<dbReference type="EMBL" id="JBAMMX010000022">
    <property type="protein sequence ID" value="KAK6919071.1"/>
    <property type="molecule type" value="Genomic_DNA"/>
</dbReference>
<dbReference type="SUPFAM" id="SSF47459">
    <property type="entry name" value="HLH, helix-loop-helix DNA-binding domain"/>
    <property type="match status" value="1"/>
</dbReference>
<dbReference type="GO" id="GO:0000981">
    <property type="term" value="F:DNA-binding transcription factor activity, RNA polymerase II-specific"/>
    <property type="evidence" value="ECO:0007669"/>
    <property type="project" value="TreeGrafter"/>
</dbReference>
<organism evidence="8 9">
    <name type="scientific">Dillenia turbinata</name>
    <dbReference type="NCBI Taxonomy" id="194707"/>
    <lineage>
        <taxon>Eukaryota</taxon>
        <taxon>Viridiplantae</taxon>
        <taxon>Streptophyta</taxon>
        <taxon>Embryophyta</taxon>
        <taxon>Tracheophyta</taxon>
        <taxon>Spermatophyta</taxon>
        <taxon>Magnoliopsida</taxon>
        <taxon>eudicotyledons</taxon>
        <taxon>Gunneridae</taxon>
        <taxon>Pentapetalae</taxon>
        <taxon>Dilleniales</taxon>
        <taxon>Dilleniaceae</taxon>
        <taxon>Dillenia</taxon>
    </lineage>
</organism>
<proteinExistence type="predicted"/>
<comment type="caution">
    <text evidence="8">The sequence shown here is derived from an EMBL/GenBank/DDBJ whole genome shotgun (WGS) entry which is preliminary data.</text>
</comment>
<keyword evidence="9" id="KW-1185">Reference proteome</keyword>
<evidence type="ECO:0000256" key="1">
    <source>
        <dbReference type="ARBA" id="ARBA00004123"/>
    </source>
</evidence>
<dbReference type="PANTHER" id="PTHR13935">
    <property type="entry name" value="ACHAETE-SCUTE TRANSCRIPTION FACTOR-RELATED"/>
    <property type="match status" value="1"/>
</dbReference>
<keyword evidence="5" id="KW-0175">Coiled coil</keyword>
<accession>A0AAN8UW25</accession>
<name>A0AAN8UW25_9MAGN</name>
<evidence type="ECO:0000313" key="8">
    <source>
        <dbReference type="EMBL" id="KAK6919071.1"/>
    </source>
</evidence>
<evidence type="ECO:0000256" key="6">
    <source>
        <dbReference type="SAM" id="MobiDB-lite"/>
    </source>
</evidence>
<evidence type="ECO:0000256" key="5">
    <source>
        <dbReference type="SAM" id="Coils"/>
    </source>
</evidence>
<evidence type="ECO:0000313" key="9">
    <source>
        <dbReference type="Proteomes" id="UP001370490"/>
    </source>
</evidence>
<evidence type="ECO:0000259" key="7">
    <source>
        <dbReference type="PROSITE" id="PS50888"/>
    </source>
</evidence>
<keyword evidence="4" id="KW-0539">Nucleus</keyword>
<dbReference type="Pfam" id="PF00010">
    <property type="entry name" value="HLH"/>
    <property type="match status" value="1"/>
</dbReference>
<comment type="subcellular location">
    <subcellularLocation>
        <location evidence="1">Nucleus</location>
    </subcellularLocation>
</comment>
<reference evidence="8 9" key="1">
    <citation type="submission" date="2023-12" db="EMBL/GenBank/DDBJ databases">
        <title>A high-quality genome assembly for Dillenia turbinata (Dilleniales).</title>
        <authorList>
            <person name="Chanderbali A."/>
        </authorList>
    </citation>
    <scope>NUCLEOTIDE SEQUENCE [LARGE SCALE GENOMIC DNA]</scope>
    <source>
        <strain evidence="8">LSX21</strain>
        <tissue evidence="8">Leaf</tissue>
    </source>
</reference>